<comment type="caution">
    <text evidence="3">The sequence shown here is derived from an EMBL/GenBank/DDBJ whole genome shotgun (WGS) entry which is preliminary data.</text>
</comment>
<organism evidence="3 4">
    <name type="scientific">Leifsonia virtsii</name>
    <dbReference type="NCBI Taxonomy" id="3035915"/>
    <lineage>
        <taxon>Bacteria</taxon>
        <taxon>Bacillati</taxon>
        <taxon>Actinomycetota</taxon>
        <taxon>Actinomycetes</taxon>
        <taxon>Micrococcales</taxon>
        <taxon>Microbacteriaceae</taxon>
        <taxon>Leifsonia</taxon>
    </lineage>
</organism>
<name>A0ABT8IZ68_9MICO</name>
<evidence type="ECO:0000256" key="2">
    <source>
        <dbReference type="SAM" id="SignalP"/>
    </source>
</evidence>
<feature type="chain" id="PRO_5045094439" description="Secreted protein" evidence="2">
    <location>
        <begin position="26"/>
        <end position="147"/>
    </location>
</feature>
<feature type="signal peptide" evidence="2">
    <location>
        <begin position="1"/>
        <end position="25"/>
    </location>
</feature>
<protein>
    <recommendedName>
        <fullName evidence="5">Secreted protein</fullName>
    </recommendedName>
</protein>
<feature type="region of interest" description="Disordered" evidence="1">
    <location>
        <begin position="27"/>
        <end position="68"/>
    </location>
</feature>
<keyword evidence="4" id="KW-1185">Reference proteome</keyword>
<evidence type="ECO:0000313" key="3">
    <source>
        <dbReference type="EMBL" id="MDN4598118.1"/>
    </source>
</evidence>
<evidence type="ECO:0000313" key="4">
    <source>
        <dbReference type="Proteomes" id="UP001174210"/>
    </source>
</evidence>
<gene>
    <name evidence="3" type="ORF">P5G59_13270</name>
</gene>
<keyword evidence="2" id="KW-0732">Signal</keyword>
<sequence>MRTRNPFVPAAIVAALTIGSLAACSSDGNSNYVTPQTPGSSSSSTQAAGSSDEATSEELPSDFPKDDVPLVDGTVVVARGDKDNGWSVTVQPKGKDGFAEAKSQLEAKGYTVQPGATDSKAVYSNDKYTVAVGTPGVSVTYAVTANQ</sequence>
<reference evidence="3" key="1">
    <citation type="submission" date="2023-03" db="EMBL/GenBank/DDBJ databases">
        <title>MT1 and MT2 Draft Genomes of Novel Species.</title>
        <authorList>
            <person name="Venkateswaran K."/>
        </authorList>
    </citation>
    <scope>NUCLEOTIDE SEQUENCE</scope>
    <source>
        <strain evidence="3">F6_8S_P_1A</strain>
    </source>
</reference>
<evidence type="ECO:0008006" key="5">
    <source>
        <dbReference type="Google" id="ProtNLM"/>
    </source>
</evidence>
<evidence type="ECO:0000256" key="1">
    <source>
        <dbReference type="SAM" id="MobiDB-lite"/>
    </source>
</evidence>
<dbReference type="EMBL" id="JAROCB010000003">
    <property type="protein sequence ID" value="MDN4598118.1"/>
    <property type="molecule type" value="Genomic_DNA"/>
</dbReference>
<feature type="compositionally biased region" description="Low complexity" evidence="1">
    <location>
        <begin position="35"/>
        <end position="51"/>
    </location>
</feature>
<dbReference type="RefSeq" id="WP_301219465.1">
    <property type="nucleotide sequence ID" value="NZ_JAROCB010000003.1"/>
</dbReference>
<dbReference type="PROSITE" id="PS51257">
    <property type="entry name" value="PROKAR_LIPOPROTEIN"/>
    <property type="match status" value="1"/>
</dbReference>
<proteinExistence type="predicted"/>
<accession>A0ABT8IZ68</accession>
<dbReference type="Proteomes" id="UP001174210">
    <property type="component" value="Unassembled WGS sequence"/>
</dbReference>